<organism evidence="2 3">
    <name type="scientific">Owenweeksia hongkongensis (strain DSM 17368 / CIP 108786 / JCM 12287 / NRRL B-23963 / UST20020801)</name>
    <dbReference type="NCBI Taxonomy" id="926562"/>
    <lineage>
        <taxon>Bacteria</taxon>
        <taxon>Pseudomonadati</taxon>
        <taxon>Bacteroidota</taxon>
        <taxon>Flavobacteriia</taxon>
        <taxon>Flavobacteriales</taxon>
        <taxon>Owenweeksiaceae</taxon>
        <taxon>Owenweeksia</taxon>
    </lineage>
</organism>
<dbReference type="KEGG" id="oho:Oweho_2801"/>
<dbReference type="OrthoDB" id="9768004at2"/>
<dbReference type="Gene3D" id="3.90.1580.10">
    <property type="entry name" value="paralog of FGE (formylglycine-generating enzyme)"/>
    <property type="match status" value="2"/>
</dbReference>
<name>G8R095_OWEHD</name>
<dbReference type="Proteomes" id="UP000005631">
    <property type="component" value="Chromosome"/>
</dbReference>
<dbReference type="InterPro" id="IPR005532">
    <property type="entry name" value="SUMF_dom"/>
</dbReference>
<dbReference type="eggNOG" id="COG1262">
    <property type="taxonomic scope" value="Bacteria"/>
</dbReference>
<dbReference type="RefSeq" id="WP_014203110.1">
    <property type="nucleotide sequence ID" value="NC_016599.1"/>
</dbReference>
<dbReference type="PATRIC" id="fig|926562.3.peg.2817"/>
<reference evidence="2 3" key="1">
    <citation type="journal article" date="2012" name="Stand. Genomic Sci.">
        <title>Genome sequence of the orange-pigmented seawater bacterium Owenweeksia hongkongensis type strain (UST20020801(T)).</title>
        <authorList>
            <person name="Riedel T."/>
            <person name="Held B."/>
            <person name="Nolan M."/>
            <person name="Lucas S."/>
            <person name="Lapidus A."/>
            <person name="Tice H."/>
            <person name="Del Rio T.G."/>
            <person name="Cheng J.F."/>
            <person name="Han C."/>
            <person name="Tapia R."/>
            <person name="Goodwin L.A."/>
            <person name="Pitluck S."/>
            <person name="Liolios K."/>
            <person name="Mavromatis K."/>
            <person name="Pagani I."/>
            <person name="Ivanova N."/>
            <person name="Mikhailova N."/>
            <person name="Pati A."/>
            <person name="Chen A."/>
            <person name="Palaniappan K."/>
            <person name="Rohde M."/>
            <person name="Tindall B.J."/>
            <person name="Detter J.C."/>
            <person name="Goker M."/>
            <person name="Woyke T."/>
            <person name="Bristow J."/>
            <person name="Eisen J.A."/>
            <person name="Markowitz V."/>
            <person name="Hugenholtz P."/>
            <person name="Klenk H.P."/>
            <person name="Kyrpides N.C."/>
        </authorList>
    </citation>
    <scope>NUCLEOTIDE SEQUENCE</scope>
    <source>
        <strain evidence="3">DSM 17368 / JCM 12287 / NRRL B-23963</strain>
    </source>
</reference>
<dbReference type="InterPro" id="IPR042095">
    <property type="entry name" value="SUMF_sf"/>
</dbReference>
<dbReference type="PANTHER" id="PTHR23150:SF19">
    <property type="entry name" value="FORMYLGLYCINE-GENERATING ENZYME"/>
    <property type="match status" value="1"/>
</dbReference>
<protein>
    <recommendedName>
        <fullName evidence="1">Sulfatase-modifying factor enzyme-like domain-containing protein</fullName>
    </recommendedName>
</protein>
<evidence type="ECO:0000313" key="2">
    <source>
        <dbReference type="EMBL" id="AEV33761.1"/>
    </source>
</evidence>
<dbReference type="AlphaFoldDB" id="G8R095"/>
<evidence type="ECO:0000259" key="1">
    <source>
        <dbReference type="Pfam" id="PF03781"/>
    </source>
</evidence>
<dbReference type="Pfam" id="PF03781">
    <property type="entry name" value="FGE-sulfatase"/>
    <property type="match status" value="2"/>
</dbReference>
<dbReference type="HOGENOM" id="CLU_012431_10_1_10"/>
<gene>
    <name evidence="2" type="ordered locus">Oweho_2801</name>
</gene>
<accession>G8R095</accession>
<dbReference type="PANTHER" id="PTHR23150">
    <property type="entry name" value="SULFATASE MODIFYING FACTOR 1, 2"/>
    <property type="match status" value="1"/>
</dbReference>
<dbReference type="InterPro" id="IPR051043">
    <property type="entry name" value="Sulfatase_Mod_Factor_Kinase"/>
</dbReference>
<dbReference type="EMBL" id="CP003156">
    <property type="protein sequence ID" value="AEV33761.1"/>
    <property type="molecule type" value="Genomic_DNA"/>
</dbReference>
<sequence length="473" mass="55254">MKKLIIMMLGASFILASCSSNDRGELVGVQNRPTWYPSEPYGMVYIPQGSYNMGNADQDVPYSLVSPTKTVSVASFWMDQTEITNNEYRQFVNWVRDSILRFRLGEDGLVEGYELIDAAEMEDPTFFEEYVSLNYPDSMQRRLDWGPYLEWRTERYPDAEYTEIIRSMYLPPEEMFLGRSMIDARQLNYVYFTLNRQKAAQRGNRVMYDYKDEDQDGEYFSYRDYIKDTKEISDRSSFFEKGVVNVYPDTLVWVHDFTYSYNDPMHDRYFWHPAYDDYPVAGVNWQQATAFCIWRTKYRNDYLGSSGEMIEHEFRLPTEGEWEYAARGGQDNMTYPWGGPYALNSSGCYLGNFKPKRGNLVADGGFYPVTTTAYAPNGLNLYNMAGNVSEWTSTAFDAASYYYISDISPNFEYNARDTDEETLKRKVIRGGSWKDVAYFMQVSSRDYEYQDTGKSYIGFRTVQSFMGRDLKDF</sequence>
<dbReference type="SUPFAM" id="SSF56436">
    <property type="entry name" value="C-type lectin-like"/>
    <property type="match status" value="1"/>
</dbReference>
<feature type="domain" description="Sulfatase-modifying factor enzyme-like" evidence="1">
    <location>
        <begin position="222"/>
        <end position="462"/>
    </location>
</feature>
<feature type="domain" description="Sulfatase-modifying factor enzyme-like" evidence="1">
    <location>
        <begin position="42"/>
        <end position="96"/>
    </location>
</feature>
<dbReference type="InterPro" id="IPR016187">
    <property type="entry name" value="CTDL_fold"/>
</dbReference>
<keyword evidence="3" id="KW-1185">Reference proteome</keyword>
<evidence type="ECO:0000313" key="3">
    <source>
        <dbReference type="Proteomes" id="UP000005631"/>
    </source>
</evidence>
<dbReference type="PROSITE" id="PS51257">
    <property type="entry name" value="PROKAR_LIPOPROTEIN"/>
    <property type="match status" value="1"/>
</dbReference>
<dbReference type="GO" id="GO:0120147">
    <property type="term" value="F:formylglycine-generating oxidase activity"/>
    <property type="evidence" value="ECO:0007669"/>
    <property type="project" value="TreeGrafter"/>
</dbReference>
<dbReference type="STRING" id="926562.Oweho_2801"/>
<proteinExistence type="predicted"/>